<dbReference type="InterPro" id="IPR000073">
    <property type="entry name" value="AB_hydrolase_1"/>
</dbReference>
<dbReference type="SUPFAM" id="SSF53474">
    <property type="entry name" value="alpha/beta-Hydrolases"/>
    <property type="match status" value="1"/>
</dbReference>
<dbReference type="AlphaFoldDB" id="A0A840EYR6"/>
<dbReference type="RefSeq" id="WP_183371710.1">
    <property type="nucleotide sequence ID" value="NZ_BAABHL010000126.1"/>
</dbReference>
<name>A0A840EYR6_9ACTN</name>
<comment type="caution">
    <text evidence="3">The sequence shown here is derived from an EMBL/GenBank/DDBJ whole genome shotgun (WGS) entry which is preliminary data.</text>
</comment>
<sequence>MRRSLTSKIAAVAAAAALCLTGLVTAPATATPITYDFMDGIRAELANPGGSLPGTNDFDCAPPAEHPRPVMLVHGTGGGRQTNWATLAAVLVREGYCVFAPTYGALGKPWPASAIGGLGPKVDSSWEVKRFADRVLAATGSEKLDVIGHSQGTEHPTYWMKYLGGARHVNAYISLAPYWKQGPDADDSIGGRIAWFRDLLGAQAPDESDCPECTPAPADLDFNRAVRLPTPYLPGVHYTNIVTEHDTIVTPYSSGILAGPAGTDVRNITVQDGCAKDHSDHMSIVANRRSAALVLNALDPTHPRPVPCIAVPPFTGA</sequence>
<proteinExistence type="predicted"/>
<keyword evidence="4" id="KW-1185">Reference proteome</keyword>
<evidence type="ECO:0000313" key="4">
    <source>
        <dbReference type="Proteomes" id="UP000551501"/>
    </source>
</evidence>
<evidence type="ECO:0000259" key="2">
    <source>
        <dbReference type="Pfam" id="PF00561"/>
    </source>
</evidence>
<organism evidence="3 4">
    <name type="scientific">Gordonia humi</name>
    <dbReference type="NCBI Taxonomy" id="686429"/>
    <lineage>
        <taxon>Bacteria</taxon>
        <taxon>Bacillati</taxon>
        <taxon>Actinomycetota</taxon>
        <taxon>Actinomycetes</taxon>
        <taxon>Mycobacteriales</taxon>
        <taxon>Gordoniaceae</taxon>
        <taxon>Gordonia</taxon>
    </lineage>
</organism>
<dbReference type="Pfam" id="PF00561">
    <property type="entry name" value="Abhydrolase_1"/>
    <property type="match status" value="1"/>
</dbReference>
<dbReference type="Proteomes" id="UP000551501">
    <property type="component" value="Unassembled WGS sequence"/>
</dbReference>
<dbReference type="InterPro" id="IPR029058">
    <property type="entry name" value="AB_hydrolase_fold"/>
</dbReference>
<dbReference type="GO" id="GO:0003824">
    <property type="term" value="F:catalytic activity"/>
    <property type="evidence" value="ECO:0007669"/>
    <property type="project" value="UniProtKB-ARBA"/>
</dbReference>
<feature type="domain" description="AB hydrolase-1" evidence="2">
    <location>
        <begin position="69"/>
        <end position="198"/>
    </location>
</feature>
<accession>A0A840EYR6</accession>
<evidence type="ECO:0000313" key="3">
    <source>
        <dbReference type="EMBL" id="MBB4136772.1"/>
    </source>
</evidence>
<keyword evidence="1" id="KW-0732">Signal</keyword>
<evidence type="ECO:0000256" key="1">
    <source>
        <dbReference type="SAM" id="SignalP"/>
    </source>
</evidence>
<dbReference type="Gene3D" id="3.40.50.1820">
    <property type="entry name" value="alpha/beta hydrolase"/>
    <property type="match status" value="1"/>
</dbReference>
<feature type="signal peptide" evidence="1">
    <location>
        <begin position="1"/>
        <end position="30"/>
    </location>
</feature>
<protein>
    <recommendedName>
        <fullName evidence="2">AB hydrolase-1 domain-containing protein</fullName>
    </recommendedName>
</protein>
<feature type="chain" id="PRO_5038605685" description="AB hydrolase-1 domain-containing protein" evidence="1">
    <location>
        <begin position="31"/>
        <end position="317"/>
    </location>
</feature>
<reference evidence="3 4" key="1">
    <citation type="submission" date="2020-08" db="EMBL/GenBank/DDBJ databases">
        <title>Sequencing the genomes of 1000 actinobacteria strains.</title>
        <authorList>
            <person name="Klenk H.-P."/>
        </authorList>
    </citation>
    <scope>NUCLEOTIDE SEQUENCE [LARGE SCALE GENOMIC DNA]</scope>
    <source>
        <strain evidence="3 4">DSM 45298</strain>
    </source>
</reference>
<dbReference type="EMBL" id="JACIFP010000001">
    <property type="protein sequence ID" value="MBB4136772.1"/>
    <property type="molecule type" value="Genomic_DNA"/>
</dbReference>
<gene>
    <name evidence="3" type="ORF">BKA16_003324</name>
</gene>